<reference evidence="2 3" key="1">
    <citation type="submission" date="2021-06" db="EMBL/GenBank/DDBJ databases">
        <authorList>
            <person name="Palmer J.M."/>
        </authorList>
    </citation>
    <scope>NUCLEOTIDE SEQUENCE [LARGE SCALE GENOMIC DNA]</scope>
    <source>
        <strain evidence="2 3">MEX-2019</strain>
        <tissue evidence="2">Muscle</tissue>
    </source>
</reference>
<organism evidence="2 3">
    <name type="scientific">Crenichthys baileyi</name>
    <name type="common">White River springfish</name>
    <dbReference type="NCBI Taxonomy" id="28760"/>
    <lineage>
        <taxon>Eukaryota</taxon>
        <taxon>Metazoa</taxon>
        <taxon>Chordata</taxon>
        <taxon>Craniata</taxon>
        <taxon>Vertebrata</taxon>
        <taxon>Euteleostomi</taxon>
        <taxon>Actinopterygii</taxon>
        <taxon>Neopterygii</taxon>
        <taxon>Teleostei</taxon>
        <taxon>Neoteleostei</taxon>
        <taxon>Acanthomorphata</taxon>
        <taxon>Ovalentaria</taxon>
        <taxon>Atherinomorphae</taxon>
        <taxon>Cyprinodontiformes</taxon>
        <taxon>Goodeidae</taxon>
        <taxon>Crenichthys</taxon>
    </lineage>
</organism>
<accession>A0AAV9R970</accession>
<feature type="compositionally biased region" description="Polar residues" evidence="1">
    <location>
        <begin position="154"/>
        <end position="163"/>
    </location>
</feature>
<proteinExistence type="predicted"/>
<evidence type="ECO:0000313" key="2">
    <source>
        <dbReference type="EMBL" id="KAK5605496.1"/>
    </source>
</evidence>
<protein>
    <submittedName>
        <fullName evidence="2">Uncharacterized protein</fullName>
    </submittedName>
</protein>
<feature type="compositionally biased region" description="Polar residues" evidence="1">
    <location>
        <begin position="111"/>
        <end position="120"/>
    </location>
</feature>
<feature type="region of interest" description="Disordered" evidence="1">
    <location>
        <begin position="23"/>
        <end position="185"/>
    </location>
</feature>
<gene>
    <name evidence="2" type="ORF">CRENBAI_011381</name>
</gene>
<evidence type="ECO:0000313" key="3">
    <source>
        <dbReference type="Proteomes" id="UP001311232"/>
    </source>
</evidence>
<evidence type="ECO:0000256" key="1">
    <source>
        <dbReference type="SAM" id="MobiDB-lite"/>
    </source>
</evidence>
<comment type="caution">
    <text evidence="2">The sequence shown here is derived from an EMBL/GenBank/DDBJ whole genome shotgun (WGS) entry which is preliminary data.</text>
</comment>
<name>A0AAV9R970_9TELE</name>
<dbReference type="AlphaFoldDB" id="A0AAV9R970"/>
<dbReference type="Proteomes" id="UP001311232">
    <property type="component" value="Unassembled WGS sequence"/>
</dbReference>
<keyword evidence="3" id="KW-1185">Reference proteome</keyword>
<sequence>MRPQISQIFRRFCREAVDLFTVGKRSAHPPAPGRGRNVSQRPVPNPKAQECDPLIHWGKPHHKTAELWGNKQTHPSPPPFPVGHSRVEESPAPLEESQPKHPGIGLPRSPPSSDAQSSLHRSLMFPPAGGGPTSLASRLSFGLSLARSHEEQPSHQALSNESRPQPCLQGGTPAPPYRATSPASM</sequence>
<dbReference type="EMBL" id="JAHHUM010002235">
    <property type="protein sequence ID" value="KAK5605496.1"/>
    <property type="molecule type" value="Genomic_DNA"/>
</dbReference>